<comment type="similarity">
    <text evidence="2">Belongs to the COA8 family.</text>
</comment>
<organism evidence="7 8">
    <name type="scientific">Neogobius melanostomus</name>
    <name type="common">round goby</name>
    <dbReference type="NCBI Taxonomy" id="47308"/>
    <lineage>
        <taxon>Eukaryota</taxon>
        <taxon>Metazoa</taxon>
        <taxon>Chordata</taxon>
        <taxon>Craniata</taxon>
        <taxon>Vertebrata</taxon>
        <taxon>Euteleostomi</taxon>
        <taxon>Actinopterygii</taxon>
        <taxon>Neopterygii</taxon>
        <taxon>Teleostei</taxon>
        <taxon>Neoteleostei</taxon>
        <taxon>Acanthomorphata</taxon>
        <taxon>Gobiaria</taxon>
        <taxon>Gobiiformes</taxon>
        <taxon>Gobioidei</taxon>
        <taxon>Gobiidae</taxon>
        <taxon>Benthophilinae</taxon>
        <taxon>Neogobiini</taxon>
        <taxon>Neogobius</taxon>
    </lineage>
</organism>
<keyword evidence="4" id="KW-0809">Transit peptide</keyword>
<reference evidence="7" key="2">
    <citation type="submission" date="2025-09" db="UniProtKB">
        <authorList>
            <consortium name="Ensembl"/>
        </authorList>
    </citation>
    <scope>IDENTIFICATION</scope>
</reference>
<evidence type="ECO:0000256" key="2">
    <source>
        <dbReference type="ARBA" id="ARBA00005453"/>
    </source>
</evidence>
<dbReference type="Pfam" id="PF10231">
    <property type="entry name" value="COA8"/>
    <property type="match status" value="1"/>
</dbReference>
<evidence type="ECO:0000256" key="6">
    <source>
        <dbReference type="ARBA" id="ARBA00023136"/>
    </source>
</evidence>
<comment type="subcellular location">
    <subcellularLocation>
        <location evidence="1">Mitochondrion inner membrane</location>
        <topology evidence="1">Peripheral membrane protein</topology>
        <orientation evidence="1">Matrix side</orientation>
    </subcellularLocation>
</comment>
<evidence type="ECO:0000256" key="4">
    <source>
        <dbReference type="ARBA" id="ARBA00022946"/>
    </source>
</evidence>
<evidence type="ECO:0000256" key="5">
    <source>
        <dbReference type="ARBA" id="ARBA00023128"/>
    </source>
</evidence>
<evidence type="ECO:0000313" key="8">
    <source>
        <dbReference type="Proteomes" id="UP000694523"/>
    </source>
</evidence>
<dbReference type="GO" id="GO:0097193">
    <property type="term" value="P:intrinsic apoptotic signaling pathway"/>
    <property type="evidence" value="ECO:0007669"/>
    <property type="project" value="InterPro"/>
</dbReference>
<keyword evidence="6" id="KW-0472">Membrane</keyword>
<keyword evidence="3" id="KW-0999">Mitochondrion inner membrane</keyword>
<keyword evidence="8" id="KW-1185">Reference proteome</keyword>
<dbReference type="Proteomes" id="UP000694523">
    <property type="component" value="Unplaced"/>
</dbReference>
<proteinExistence type="inferred from homology"/>
<evidence type="ECO:0000256" key="1">
    <source>
        <dbReference type="ARBA" id="ARBA00004443"/>
    </source>
</evidence>
<evidence type="ECO:0000313" key="7">
    <source>
        <dbReference type="Ensembl" id="ENSNMLP00000006764.1"/>
    </source>
</evidence>
<dbReference type="PANTHER" id="PTHR31107:SF2">
    <property type="entry name" value="CYTOCHROME C OXIDASE ASSEMBLY FACTOR 8"/>
    <property type="match status" value="1"/>
</dbReference>
<reference evidence="7" key="1">
    <citation type="submission" date="2025-08" db="UniProtKB">
        <authorList>
            <consortium name="Ensembl"/>
        </authorList>
    </citation>
    <scope>IDENTIFICATION</scope>
</reference>
<dbReference type="InterPro" id="IPR018796">
    <property type="entry name" value="COA8"/>
</dbReference>
<dbReference type="Ensembl" id="ENSNMLT00000007719.1">
    <property type="protein sequence ID" value="ENSNMLP00000006764.1"/>
    <property type="gene ID" value="ENSNMLG00000004897.1"/>
</dbReference>
<keyword evidence="5" id="KW-0496">Mitochondrion</keyword>
<evidence type="ECO:0000256" key="3">
    <source>
        <dbReference type="ARBA" id="ARBA00022792"/>
    </source>
</evidence>
<evidence type="ECO:0008006" key="9">
    <source>
        <dbReference type="Google" id="ProtNLM"/>
    </source>
</evidence>
<dbReference type="AlphaFoldDB" id="A0A8C6SPI2"/>
<accession>A0A8C6SPI2</accession>
<protein>
    <recommendedName>
        <fullName evidence="9">Apoptogenic 1, mitochondrial</fullName>
    </recommendedName>
</protein>
<dbReference type="GO" id="GO:0005743">
    <property type="term" value="C:mitochondrial inner membrane"/>
    <property type="evidence" value="ECO:0007669"/>
    <property type="project" value="UniProtKB-SubCell"/>
</dbReference>
<sequence>TGSSQSASVPRDLANSKHGANRSSLNVCGSFSLGGALFPKHSASFVPKPCRRCVGVSCGPRCVLSRVCLCKQPPLQLHSLQRIIHQTHKRAAEDVHPETGPSASHDWIGPPNRLSNMRPIVYRAPDRETQLEKRLRTLRQETEDWNHDFWTKQNVTFSQVHSLTALPKSKLELELCN</sequence>
<dbReference type="PANTHER" id="PTHR31107">
    <property type="entry name" value="APOPTOGENIC PROTEIN 1, MITOCHONDRIAL"/>
    <property type="match status" value="1"/>
</dbReference>
<name>A0A8C6SPI2_9GOBI</name>